<feature type="compositionally biased region" description="Low complexity" evidence="1">
    <location>
        <begin position="51"/>
        <end position="66"/>
    </location>
</feature>
<feature type="compositionally biased region" description="Low complexity" evidence="1">
    <location>
        <begin position="31"/>
        <end position="40"/>
    </location>
</feature>
<dbReference type="AlphaFoldDB" id="A0A136J6Q9"/>
<feature type="region of interest" description="Disordered" evidence="1">
    <location>
        <begin position="251"/>
        <end position="300"/>
    </location>
</feature>
<dbReference type="Proteomes" id="UP000070501">
    <property type="component" value="Unassembled WGS sequence"/>
</dbReference>
<proteinExistence type="predicted"/>
<gene>
    <name evidence="2" type="ORF">Micbo1qcDRAFT_202984</name>
</gene>
<dbReference type="OrthoDB" id="5430717at2759"/>
<sequence length="300" mass="33042">MADLNWFQKLGRARTPVPPSPTIDQQPGPAAPAASSSSASTAVDAGHHKITATSATAGSSGSRAETPTTASSFPARRLPPQLSKKASHMSLRSRKLFSTDPADYEEDEPAVMFIRERDNLCCPPKLEELAGSVQQVLLSRGNMASLPIEYNANVLHIVNGLFKTKRELKKSEDLREEITARHEVDRREWLELADEWMTREQQYKAEVKRLELALSKISPNGVEAVAVARSNSIVDRGGTRRIASRIQKLRESPKRDSVYGKQLATRPTSVKSFSELSEASSKKHHRGSDNDDDGDDDDAL</sequence>
<feature type="region of interest" description="Disordered" evidence="1">
    <location>
        <begin position="1"/>
        <end position="92"/>
    </location>
</feature>
<dbReference type="InParanoid" id="A0A136J6Q9"/>
<protein>
    <submittedName>
        <fullName evidence="2">Uncharacterized protein</fullName>
    </submittedName>
</protein>
<dbReference type="EMBL" id="KQ964248">
    <property type="protein sequence ID" value="KXJ92799.1"/>
    <property type="molecule type" value="Genomic_DNA"/>
</dbReference>
<keyword evidence="3" id="KW-1185">Reference proteome</keyword>
<evidence type="ECO:0000313" key="3">
    <source>
        <dbReference type="Proteomes" id="UP000070501"/>
    </source>
</evidence>
<feature type="compositionally biased region" description="Acidic residues" evidence="1">
    <location>
        <begin position="290"/>
        <end position="300"/>
    </location>
</feature>
<evidence type="ECO:0000256" key="1">
    <source>
        <dbReference type="SAM" id="MobiDB-lite"/>
    </source>
</evidence>
<reference evidence="3" key="1">
    <citation type="submission" date="2016-02" db="EMBL/GenBank/DDBJ databases">
        <title>Draft genome sequence of Microdochium bolleyi, a fungal endophyte of beachgrass.</title>
        <authorList>
            <consortium name="DOE Joint Genome Institute"/>
            <person name="David A.S."/>
            <person name="May G."/>
            <person name="Haridas S."/>
            <person name="Lim J."/>
            <person name="Wang M."/>
            <person name="Labutti K."/>
            <person name="Lipzen A."/>
            <person name="Barry K."/>
            <person name="Grigoriev I.V."/>
        </authorList>
    </citation>
    <scope>NUCLEOTIDE SEQUENCE [LARGE SCALE GENOMIC DNA]</scope>
    <source>
        <strain evidence="3">J235TASD1</strain>
    </source>
</reference>
<organism evidence="2 3">
    <name type="scientific">Microdochium bolleyi</name>
    <dbReference type="NCBI Taxonomy" id="196109"/>
    <lineage>
        <taxon>Eukaryota</taxon>
        <taxon>Fungi</taxon>
        <taxon>Dikarya</taxon>
        <taxon>Ascomycota</taxon>
        <taxon>Pezizomycotina</taxon>
        <taxon>Sordariomycetes</taxon>
        <taxon>Xylariomycetidae</taxon>
        <taxon>Xylariales</taxon>
        <taxon>Microdochiaceae</taxon>
        <taxon>Microdochium</taxon>
    </lineage>
</organism>
<feature type="compositionally biased region" description="Polar residues" evidence="1">
    <location>
        <begin position="265"/>
        <end position="279"/>
    </location>
</feature>
<dbReference type="STRING" id="196109.A0A136J6Q9"/>
<accession>A0A136J6Q9</accession>
<evidence type="ECO:0000313" key="2">
    <source>
        <dbReference type="EMBL" id="KXJ92799.1"/>
    </source>
</evidence>
<name>A0A136J6Q9_9PEZI</name>